<evidence type="ECO:0000256" key="1">
    <source>
        <dbReference type="SAM" id="Coils"/>
    </source>
</evidence>
<feature type="coiled-coil region" evidence="1">
    <location>
        <begin position="176"/>
        <end position="203"/>
    </location>
</feature>
<organism evidence="3 4">
    <name type="scientific">Heterorhabditis bacteriophora</name>
    <name type="common">Entomopathogenic nematode worm</name>
    <dbReference type="NCBI Taxonomy" id="37862"/>
    <lineage>
        <taxon>Eukaryota</taxon>
        <taxon>Metazoa</taxon>
        <taxon>Ecdysozoa</taxon>
        <taxon>Nematoda</taxon>
        <taxon>Chromadorea</taxon>
        <taxon>Rhabditida</taxon>
        <taxon>Rhabditina</taxon>
        <taxon>Rhabditomorpha</taxon>
        <taxon>Strongyloidea</taxon>
        <taxon>Heterorhabditidae</taxon>
        <taxon>Heterorhabditis</taxon>
    </lineage>
</organism>
<reference evidence="4" key="1">
    <citation type="submission" date="2016-11" db="UniProtKB">
        <authorList>
            <consortium name="WormBaseParasite"/>
        </authorList>
    </citation>
    <scope>IDENTIFICATION</scope>
</reference>
<feature type="region of interest" description="Disordered" evidence="2">
    <location>
        <begin position="1"/>
        <end position="62"/>
    </location>
</feature>
<feature type="compositionally biased region" description="Basic and acidic residues" evidence="2">
    <location>
        <begin position="11"/>
        <end position="21"/>
    </location>
</feature>
<evidence type="ECO:0000313" key="3">
    <source>
        <dbReference type="Proteomes" id="UP000095283"/>
    </source>
</evidence>
<keyword evidence="1" id="KW-0175">Coiled coil</keyword>
<protein>
    <submittedName>
        <fullName evidence="4">Flocculation protein FLO11-like</fullName>
    </submittedName>
</protein>
<dbReference type="WBParaSite" id="Hba_19444">
    <property type="protein sequence ID" value="Hba_19444"/>
    <property type="gene ID" value="Hba_19444"/>
</dbReference>
<name>A0A1I7XQ26_HETBA</name>
<feature type="compositionally biased region" description="Polar residues" evidence="2">
    <location>
        <begin position="40"/>
        <end position="51"/>
    </location>
</feature>
<sequence length="295" mass="32692">MTQSVYTPSRHPTETVRERLIKKPTTMTASMPNTPLGIAKSSSPLVTSKKTSLPPRNISTTVTPKKPAAKLRRTLPSMREFIPTISQPITPTVQEETELSLEKEFSPSILTEQVNSDTLNDSVSICVPLQSEIELAKIDLMPATIHTDKMDTLIDITSESEEPSSIKEKAERKEIEVSSSEVLQKLEEESKAAEERKARVAAILAKSRANGRVSPPSAPTNDSRLISQSELQSTDVSDVLKRLASNSNLPMLQKLIARHASDPKLTEQVNKFIYLFCDFSKQYTDVIFIVTPSMI</sequence>
<evidence type="ECO:0000256" key="2">
    <source>
        <dbReference type="SAM" id="MobiDB-lite"/>
    </source>
</evidence>
<dbReference type="Proteomes" id="UP000095283">
    <property type="component" value="Unplaced"/>
</dbReference>
<evidence type="ECO:0000313" key="4">
    <source>
        <dbReference type="WBParaSite" id="Hba_19444"/>
    </source>
</evidence>
<keyword evidence="3" id="KW-1185">Reference proteome</keyword>
<proteinExistence type="predicted"/>
<accession>A0A1I7XQ26</accession>
<dbReference type="AlphaFoldDB" id="A0A1I7XQ26"/>